<feature type="domain" description="MATH" evidence="2">
    <location>
        <begin position="403"/>
        <end position="554"/>
    </location>
</feature>
<reference evidence="3 4" key="1">
    <citation type="submission" date="2024-10" db="EMBL/GenBank/DDBJ databases">
        <authorList>
            <person name="Kim D."/>
        </authorList>
    </citation>
    <scope>NUCLEOTIDE SEQUENCE [LARGE SCALE GENOMIC DNA]</scope>
    <source>
        <strain evidence="3">Taebaek</strain>
    </source>
</reference>
<dbReference type="Pfam" id="PF00651">
    <property type="entry name" value="BTB"/>
    <property type="match status" value="1"/>
</dbReference>
<evidence type="ECO:0000313" key="4">
    <source>
        <dbReference type="Proteomes" id="UP001620645"/>
    </source>
</evidence>
<dbReference type="InterPro" id="IPR008974">
    <property type="entry name" value="TRAF-like"/>
</dbReference>
<evidence type="ECO:0000259" key="2">
    <source>
        <dbReference type="PROSITE" id="PS50144"/>
    </source>
</evidence>
<dbReference type="SUPFAM" id="SSF54695">
    <property type="entry name" value="POZ domain"/>
    <property type="match status" value="1"/>
</dbReference>
<dbReference type="EMBL" id="JBICCN010000124">
    <property type="protein sequence ID" value="KAL3091794.1"/>
    <property type="molecule type" value="Genomic_DNA"/>
</dbReference>
<sequence>MSQKAKNWMKLILLTGEYADVHFLVGDGEEKERISAHKLILKNASDVFEAMFRFDANKERTENAAAGSHVEVPDVEPTAFRVMLSFIYADDLSELDGDNAMAVLYAAKKYNIPDLVGPSLQIPIPKLRNVFFACAQARLFDLEFYADNCLSYIDKNAESLLKSEEFLQIHQNLLCEILALLGPALFKIRFPLLPKMQFSLQIVPSGLLTADEVVDVEQYHNHPNAAMPIGILYPLQFPINERIWKTKATLTMEIENFLEFAPEKLANCKFSETTHIRGLPFQIMVKMNTKSRSTDEKCLGFYLQCTSKNEHWRCVCSATFRIVSQNNGADNCTGKFCEAVLYKSWGNWSFDRIFHEWGSDNFISFAELMDPGKGLYDKNVDKLALAIDVTVPNEREERIYESNGTIEMEIENLSEFAREAFGSGRFSESILFIKDLPWKIMAQINSKNGNTDQKWLGFYLWCAAGEKGRREEISLYEWNSHSPWAENWNCKCSATLRIVSQKGDVTDFSRDFSGQVFNTASNSSGFQNFIAFSELMDTSKGFYNKNQDNMKLTIDFIVKEAIT</sequence>
<protein>
    <recommendedName>
        <fullName evidence="5">BTB domain-containing protein</fullName>
    </recommendedName>
</protein>
<dbReference type="PROSITE" id="PS50144">
    <property type="entry name" value="MATH"/>
    <property type="match status" value="2"/>
</dbReference>
<organism evidence="3 4">
    <name type="scientific">Heterodera schachtii</name>
    <name type="common">Sugarbeet cyst nematode worm</name>
    <name type="synonym">Tylenchus schachtii</name>
    <dbReference type="NCBI Taxonomy" id="97005"/>
    <lineage>
        <taxon>Eukaryota</taxon>
        <taxon>Metazoa</taxon>
        <taxon>Ecdysozoa</taxon>
        <taxon>Nematoda</taxon>
        <taxon>Chromadorea</taxon>
        <taxon>Rhabditida</taxon>
        <taxon>Tylenchina</taxon>
        <taxon>Tylenchomorpha</taxon>
        <taxon>Tylenchoidea</taxon>
        <taxon>Heteroderidae</taxon>
        <taxon>Heteroderinae</taxon>
        <taxon>Heterodera</taxon>
    </lineage>
</organism>
<dbReference type="SMART" id="SM00225">
    <property type="entry name" value="BTB"/>
    <property type="match status" value="1"/>
</dbReference>
<proteinExistence type="predicted"/>
<dbReference type="InterPro" id="IPR002083">
    <property type="entry name" value="MATH/TRAF_dom"/>
</dbReference>
<evidence type="ECO:0000313" key="3">
    <source>
        <dbReference type="EMBL" id="KAL3091794.1"/>
    </source>
</evidence>
<dbReference type="SUPFAM" id="SSF49599">
    <property type="entry name" value="TRAF domain-like"/>
    <property type="match status" value="2"/>
</dbReference>
<dbReference type="InterPro" id="IPR011333">
    <property type="entry name" value="SKP1/BTB/POZ_sf"/>
</dbReference>
<feature type="domain" description="BTB" evidence="1">
    <location>
        <begin position="19"/>
        <end position="96"/>
    </location>
</feature>
<dbReference type="AlphaFoldDB" id="A0ABD2JMT4"/>
<dbReference type="PANTHER" id="PTHR45774:SF3">
    <property type="entry name" value="BTB (POZ) DOMAIN-CONTAINING 2B-RELATED"/>
    <property type="match status" value="1"/>
</dbReference>
<keyword evidence="4" id="KW-1185">Reference proteome</keyword>
<dbReference type="SMART" id="SM00061">
    <property type="entry name" value="MATH"/>
    <property type="match status" value="2"/>
</dbReference>
<evidence type="ECO:0008006" key="5">
    <source>
        <dbReference type="Google" id="ProtNLM"/>
    </source>
</evidence>
<dbReference type="Gene3D" id="3.30.710.10">
    <property type="entry name" value="Potassium Channel Kv1.1, Chain A"/>
    <property type="match status" value="1"/>
</dbReference>
<dbReference type="PROSITE" id="PS50097">
    <property type="entry name" value="BTB"/>
    <property type="match status" value="1"/>
</dbReference>
<name>A0ABD2JMT4_HETSC</name>
<dbReference type="PANTHER" id="PTHR45774">
    <property type="entry name" value="BTB/POZ DOMAIN-CONTAINING"/>
    <property type="match status" value="1"/>
</dbReference>
<accession>A0ABD2JMT4</accession>
<gene>
    <name evidence="3" type="ORF">niasHS_004510</name>
</gene>
<feature type="domain" description="MATH" evidence="2">
    <location>
        <begin position="247"/>
        <end position="387"/>
    </location>
</feature>
<comment type="caution">
    <text evidence="3">The sequence shown here is derived from an EMBL/GenBank/DDBJ whole genome shotgun (WGS) entry which is preliminary data.</text>
</comment>
<dbReference type="Proteomes" id="UP001620645">
    <property type="component" value="Unassembled WGS sequence"/>
</dbReference>
<evidence type="ECO:0000259" key="1">
    <source>
        <dbReference type="PROSITE" id="PS50097"/>
    </source>
</evidence>
<dbReference type="Gene3D" id="1.25.40.420">
    <property type="match status" value="1"/>
</dbReference>
<dbReference type="Gene3D" id="2.60.210.10">
    <property type="entry name" value="Apoptosis, Tumor Necrosis Factor Receptor Associated Protein 2, Chain A"/>
    <property type="match status" value="2"/>
</dbReference>
<dbReference type="Pfam" id="PF22486">
    <property type="entry name" value="MATH_2"/>
    <property type="match status" value="2"/>
</dbReference>
<dbReference type="InterPro" id="IPR000210">
    <property type="entry name" value="BTB/POZ_dom"/>
</dbReference>